<dbReference type="PANTHER" id="PTHR30023:SF0">
    <property type="entry name" value="PENICILLIN-SENSITIVE CARBOXYPEPTIDASE A"/>
    <property type="match status" value="1"/>
</dbReference>
<evidence type="ECO:0000313" key="6">
    <source>
        <dbReference type="Proteomes" id="UP001595690"/>
    </source>
</evidence>
<proteinExistence type="inferred from homology"/>
<keyword evidence="5" id="KW-0121">Carboxypeptidase</keyword>
<organism evidence="5 6">
    <name type="scientific">Lentzea rhizosphaerae</name>
    <dbReference type="NCBI Taxonomy" id="2041025"/>
    <lineage>
        <taxon>Bacteria</taxon>
        <taxon>Bacillati</taxon>
        <taxon>Actinomycetota</taxon>
        <taxon>Actinomycetes</taxon>
        <taxon>Pseudonocardiales</taxon>
        <taxon>Pseudonocardiaceae</taxon>
        <taxon>Lentzea</taxon>
    </lineage>
</organism>
<dbReference type="Gene3D" id="3.50.80.20">
    <property type="entry name" value="D-Ala-D-Ala carboxypeptidase C, peptidase S13"/>
    <property type="match status" value="1"/>
</dbReference>
<sequence length="515" mass="53634">MKFRLLGAVVAAATGLTLTSSGGAVAVDNEALTRDLDAILADPGLKGADVGITVRDANTGEVVYTRSGGRRSQVGSNLKVLTTTAALDLLGPDYRWKTELQSSGAKNGSTLNGDLVLRGTGDPTMSATRYKALADTLKAGGVTTVSGALVLDDTAFDSQPYGLGWAWDDEPFSYSAETSALTLSPDAKFSAGTVVVRVKPGASTGAPVQVSVEPANDQVQIVSTATTGDGGVSIEREHGTNVIRVSGSTSVETTALSTVKDPTGLVGSVFQKALAQNGIQVQGGVRRGKAPQGAGVLASDQSMTLGQLINPLLKNSNNMLAEVLVKSAGGSFSNGVNQLSRKWAGLGIDPNWVEIFDGSGMSRMDEISPDDLTSVLIKAKTKPWFSTWSSSLPVAGRDGTLVNRMKATLAEGNVQAKTGSMSGVSALTGYVTTQNGRQLVFSIVQNNLVLWFSPKTVEDKVAVRLASEGGAAVATQKAEPKIESVPQQRKAPAQERTKVPAKERFDVECSWIGTC</sequence>
<accession>A0ABV8BVE0</accession>
<evidence type="ECO:0000313" key="5">
    <source>
        <dbReference type="EMBL" id="MFC3893265.1"/>
    </source>
</evidence>
<dbReference type="EMBL" id="JBHRZI010000015">
    <property type="protein sequence ID" value="MFC3893265.1"/>
    <property type="molecule type" value="Genomic_DNA"/>
</dbReference>
<evidence type="ECO:0000256" key="2">
    <source>
        <dbReference type="ARBA" id="ARBA00022801"/>
    </source>
</evidence>
<feature type="region of interest" description="Disordered" evidence="3">
    <location>
        <begin position="477"/>
        <end position="499"/>
    </location>
</feature>
<comment type="caution">
    <text evidence="5">The sequence shown here is derived from an EMBL/GenBank/DDBJ whole genome shotgun (WGS) entry which is preliminary data.</text>
</comment>
<dbReference type="Proteomes" id="UP001595690">
    <property type="component" value="Unassembled WGS sequence"/>
</dbReference>
<dbReference type="SUPFAM" id="SSF56601">
    <property type="entry name" value="beta-lactamase/transpeptidase-like"/>
    <property type="match status" value="1"/>
</dbReference>
<dbReference type="Pfam" id="PF02113">
    <property type="entry name" value="Peptidase_S13"/>
    <property type="match status" value="1"/>
</dbReference>
<reference evidence="6" key="1">
    <citation type="journal article" date="2019" name="Int. J. Syst. Evol. Microbiol.">
        <title>The Global Catalogue of Microorganisms (GCM) 10K type strain sequencing project: providing services to taxonomists for standard genome sequencing and annotation.</title>
        <authorList>
            <consortium name="The Broad Institute Genomics Platform"/>
            <consortium name="The Broad Institute Genome Sequencing Center for Infectious Disease"/>
            <person name="Wu L."/>
            <person name="Ma J."/>
        </authorList>
    </citation>
    <scope>NUCLEOTIDE SEQUENCE [LARGE SCALE GENOMIC DNA]</scope>
    <source>
        <strain evidence="6">CGMCC 4.7405</strain>
    </source>
</reference>
<name>A0ABV8BVE0_9PSEU</name>
<dbReference type="GO" id="GO:0009002">
    <property type="term" value="F:serine-type D-Ala-D-Ala carboxypeptidase activity"/>
    <property type="evidence" value="ECO:0007669"/>
    <property type="project" value="UniProtKB-EC"/>
</dbReference>
<dbReference type="InterPro" id="IPR000667">
    <property type="entry name" value="Peptidase_S13"/>
</dbReference>
<dbReference type="NCBIfam" id="TIGR00666">
    <property type="entry name" value="PBP4"/>
    <property type="match status" value="1"/>
</dbReference>
<keyword evidence="5" id="KW-0645">Protease</keyword>
<keyword evidence="2 5" id="KW-0378">Hydrolase</keyword>
<feature type="chain" id="PRO_5046438152" evidence="4">
    <location>
        <begin position="27"/>
        <end position="515"/>
    </location>
</feature>
<dbReference type="PRINTS" id="PR00922">
    <property type="entry name" value="DADACBPTASE3"/>
</dbReference>
<evidence type="ECO:0000256" key="1">
    <source>
        <dbReference type="ARBA" id="ARBA00006096"/>
    </source>
</evidence>
<evidence type="ECO:0000256" key="3">
    <source>
        <dbReference type="SAM" id="MobiDB-lite"/>
    </source>
</evidence>
<gene>
    <name evidence="5" type="primary">dacB</name>
    <name evidence="5" type="ORF">ACFOWZ_17470</name>
</gene>
<dbReference type="RefSeq" id="WP_382373669.1">
    <property type="nucleotide sequence ID" value="NZ_JBHRZI010000015.1"/>
</dbReference>
<dbReference type="InterPro" id="IPR012338">
    <property type="entry name" value="Beta-lactam/transpept-like"/>
</dbReference>
<evidence type="ECO:0000256" key="4">
    <source>
        <dbReference type="SAM" id="SignalP"/>
    </source>
</evidence>
<keyword evidence="4" id="KW-0732">Signal</keyword>
<dbReference type="PANTHER" id="PTHR30023">
    <property type="entry name" value="D-ALANYL-D-ALANINE CARBOXYPEPTIDASE"/>
    <property type="match status" value="1"/>
</dbReference>
<dbReference type="EC" id="3.4.16.4" evidence="5"/>
<keyword evidence="6" id="KW-1185">Reference proteome</keyword>
<comment type="similarity">
    <text evidence="1">Belongs to the peptidase S13 family.</text>
</comment>
<dbReference type="Gene3D" id="3.40.710.10">
    <property type="entry name" value="DD-peptidase/beta-lactamase superfamily"/>
    <property type="match status" value="1"/>
</dbReference>
<protein>
    <submittedName>
        <fullName evidence="5">D-alanyl-D-alanine carboxypeptidase/D-alanyl-D-alanine-endopeptidase</fullName>
        <ecNumber evidence="5">3.4.16.4</ecNumber>
    </submittedName>
</protein>
<feature type="signal peptide" evidence="4">
    <location>
        <begin position="1"/>
        <end position="26"/>
    </location>
</feature>